<dbReference type="EMBL" id="JASJOS010000003">
    <property type="protein sequence ID" value="MDJ1480397.1"/>
    <property type="molecule type" value="Genomic_DNA"/>
</dbReference>
<dbReference type="Proteomes" id="UP001241110">
    <property type="component" value="Unassembled WGS sequence"/>
</dbReference>
<comment type="caution">
    <text evidence="18">The sequence shown here is derived from an EMBL/GenBank/DDBJ whole genome shotgun (WGS) entry which is preliminary data.</text>
</comment>
<dbReference type="GO" id="GO:0043138">
    <property type="term" value="F:3'-5' DNA helicase activity"/>
    <property type="evidence" value="ECO:0007669"/>
    <property type="project" value="UniProtKB-EC"/>
</dbReference>
<keyword evidence="8" id="KW-0238">DNA-binding</keyword>
<evidence type="ECO:0000256" key="8">
    <source>
        <dbReference type="ARBA" id="ARBA00023125"/>
    </source>
</evidence>
<evidence type="ECO:0000259" key="16">
    <source>
        <dbReference type="PROSITE" id="PS51192"/>
    </source>
</evidence>
<proteinExistence type="inferred from homology"/>
<evidence type="ECO:0000256" key="4">
    <source>
        <dbReference type="ARBA" id="ARBA00022763"/>
    </source>
</evidence>
<dbReference type="Pfam" id="PF00271">
    <property type="entry name" value="Helicase_C"/>
    <property type="match status" value="1"/>
</dbReference>
<keyword evidence="6 15" id="KW-0347">Helicase</keyword>
<dbReference type="GO" id="GO:0016787">
    <property type="term" value="F:hydrolase activity"/>
    <property type="evidence" value="ECO:0007669"/>
    <property type="project" value="UniProtKB-KW"/>
</dbReference>
<dbReference type="GO" id="GO:0003677">
    <property type="term" value="F:DNA binding"/>
    <property type="evidence" value="ECO:0007669"/>
    <property type="project" value="UniProtKB-KW"/>
</dbReference>
<evidence type="ECO:0000256" key="5">
    <source>
        <dbReference type="ARBA" id="ARBA00022801"/>
    </source>
</evidence>
<evidence type="ECO:0000256" key="2">
    <source>
        <dbReference type="ARBA" id="ARBA00017846"/>
    </source>
</evidence>
<dbReference type="CDD" id="cd04488">
    <property type="entry name" value="RecG_wedge_OBF"/>
    <property type="match status" value="1"/>
</dbReference>
<dbReference type="GO" id="GO:0006310">
    <property type="term" value="P:DNA recombination"/>
    <property type="evidence" value="ECO:0007669"/>
    <property type="project" value="UniProtKB-UniRule"/>
</dbReference>
<evidence type="ECO:0000256" key="13">
    <source>
        <dbReference type="ARBA" id="ARBA00034808"/>
    </source>
</evidence>
<evidence type="ECO:0000256" key="11">
    <source>
        <dbReference type="ARBA" id="ARBA00023235"/>
    </source>
</evidence>
<dbReference type="NCBIfam" id="NF008165">
    <property type="entry name" value="PRK10917.1-3"/>
    <property type="match status" value="1"/>
</dbReference>
<dbReference type="PANTHER" id="PTHR47964:SF1">
    <property type="entry name" value="ATP-DEPENDENT DNA HELICASE HOMOLOG RECG, CHLOROPLASTIC"/>
    <property type="match status" value="1"/>
</dbReference>
<dbReference type="PROSITE" id="PS51192">
    <property type="entry name" value="HELICASE_ATP_BIND_1"/>
    <property type="match status" value="1"/>
</dbReference>
<dbReference type="NCBIfam" id="TIGR00643">
    <property type="entry name" value="recG"/>
    <property type="match status" value="1"/>
</dbReference>
<evidence type="ECO:0000256" key="10">
    <source>
        <dbReference type="ARBA" id="ARBA00023204"/>
    </source>
</evidence>
<dbReference type="Pfam" id="PF17191">
    <property type="entry name" value="RecG_wedge"/>
    <property type="match status" value="1"/>
</dbReference>
<dbReference type="Pfam" id="PF00270">
    <property type="entry name" value="DEAD"/>
    <property type="match status" value="1"/>
</dbReference>
<evidence type="ECO:0000313" key="19">
    <source>
        <dbReference type="Proteomes" id="UP001241110"/>
    </source>
</evidence>
<evidence type="ECO:0000256" key="6">
    <source>
        <dbReference type="ARBA" id="ARBA00022806"/>
    </source>
</evidence>
<keyword evidence="4 15" id="KW-0227">DNA damage</keyword>
<comment type="catalytic activity">
    <reaction evidence="14 15">
        <text>ATP + H2O = ADP + phosphate + H(+)</text>
        <dbReference type="Rhea" id="RHEA:13065"/>
        <dbReference type="ChEBI" id="CHEBI:15377"/>
        <dbReference type="ChEBI" id="CHEBI:15378"/>
        <dbReference type="ChEBI" id="CHEBI:30616"/>
        <dbReference type="ChEBI" id="CHEBI:43474"/>
        <dbReference type="ChEBI" id="CHEBI:456216"/>
        <dbReference type="EC" id="5.6.2.4"/>
    </reaction>
</comment>
<dbReference type="InterPro" id="IPR027417">
    <property type="entry name" value="P-loop_NTPase"/>
</dbReference>
<dbReference type="InterPro" id="IPR011545">
    <property type="entry name" value="DEAD/DEAH_box_helicase_dom"/>
</dbReference>
<dbReference type="AlphaFoldDB" id="A0AAE3QJC0"/>
<dbReference type="PROSITE" id="PS51194">
    <property type="entry name" value="HELICASE_CTER"/>
    <property type="match status" value="1"/>
</dbReference>
<dbReference type="InterPro" id="IPR033454">
    <property type="entry name" value="RecG_wedge"/>
</dbReference>
<evidence type="ECO:0000313" key="18">
    <source>
        <dbReference type="EMBL" id="MDJ1480397.1"/>
    </source>
</evidence>
<dbReference type="SMART" id="SM00490">
    <property type="entry name" value="HELICc"/>
    <property type="match status" value="1"/>
</dbReference>
<keyword evidence="11" id="KW-0413">Isomerase</keyword>
<dbReference type="InterPro" id="IPR004609">
    <property type="entry name" value="ATP-dep_DNA_helicase_RecG"/>
</dbReference>
<dbReference type="InterPro" id="IPR012340">
    <property type="entry name" value="NA-bd_OB-fold"/>
</dbReference>
<comment type="catalytic activity">
    <reaction evidence="12 15">
        <text>Couples ATP hydrolysis with the unwinding of duplex DNA by translocating in the 3'-5' direction.</text>
        <dbReference type="EC" id="5.6.2.4"/>
    </reaction>
</comment>
<evidence type="ECO:0000256" key="7">
    <source>
        <dbReference type="ARBA" id="ARBA00022840"/>
    </source>
</evidence>
<evidence type="ECO:0000256" key="1">
    <source>
        <dbReference type="ARBA" id="ARBA00007504"/>
    </source>
</evidence>
<evidence type="ECO:0000256" key="15">
    <source>
        <dbReference type="RuleBase" id="RU363016"/>
    </source>
</evidence>
<keyword evidence="5 15" id="KW-0378">Hydrolase</keyword>
<dbReference type="SMART" id="SM00487">
    <property type="entry name" value="DEXDc"/>
    <property type="match status" value="1"/>
</dbReference>
<dbReference type="SUPFAM" id="SSF50249">
    <property type="entry name" value="Nucleic acid-binding proteins"/>
    <property type="match status" value="1"/>
</dbReference>
<dbReference type="InterPro" id="IPR047112">
    <property type="entry name" value="RecG/Mfd"/>
</dbReference>
<protein>
    <recommendedName>
        <fullName evidence="2 15">ATP-dependent DNA helicase RecG</fullName>
        <ecNumber evidence="13 15">5.6.2.4</ecNumber>
    </recommendedName>
</protein>
<keyword evidence="3 15" id="KW-0547">Nucleotide-binding</keyword>
<gene>
    <name evidence="18" type="primary">recG</name>
    <name evidence="18" type="ORF">QNI16_07875</name>
</gene>
<dbReference type="Gene3D" id="2.40.50.140">
    <property type="entry name" value="Nucleic acid-binding proteins"/>
    <property type="match status" value="1"/>
</dbReference>
<dbReference type="InterPro" id="IPR001650">
    <property type="entry name" value="Helicase_C-like"/>
</dbReference>
<evidence type="ECO:0000256" key="3">
    <source>
        <dbReference type="ARBA" id="ARBA00022741"/>
    </source>
</evidence>
<evidence type="ECO:0000259" key="17">
    <source>
        <dbReference type="PROSITE" id="PS51194"/>
    </source>
</evidence>
<dbReference type="GO" id="GO:0005524">
    <property type="term" value="F:ATP binding"/>
    <property type="evidence" value="ECO:0007669"/>
    <property type="project" value="UniProtKB-KW"/>
</dbReference>
<dbReference type="SUPFAM" id="SSF52540">
    <property type="entry name" value="P-loop containing nucleoside triphosphate hydrolases"/>
    <property type="match status" value="2"/>
</dbReference>
<dbReference type="Pfam" id="PF19833">
    <property type="entry name" value="RecG_dom3_C"/>
    <property type="match status" value="1"/>
</dbReference>
<feature type="domain" description="Helicase ATP-binding" evidence="16">
    <location>
        <begin position="298"/>
        <end position="461"/>
    </location>
</feature>
<accession>A0AAE3QJC0</accession>
<dbReference type="InterPro" id="IPR014001">
    <property type="entry name" value="Helicase_ATP-bd"/>
</dbReference>
<dbReference type="NCBIfam" id="NF008168">
    <property type="entry name" value="PRK10917.2-2"/>
    <property type="match status" value="1"/>
</dbReference>
<keyword evidence="10 15" id="KW-0234">DNA repair</keyword>
<feature type="domain" description="Helicase C-terminal" evidence="17">
    <location>
        <begin position="494"/>
        <end position="645"/>
    </location>
</feature>
<dbReference type="PANTHER" id="PTHR47964">
    <property type="entry name" value="ATP-DEPENDENT DNA HELICASE HOMOLOG RECG, CHLOROPLASTIC"/>
    <property type="match status" value="1"/>
</dbReference>
<evidence type="ECO:0000256" key="14">
    <source>
        <dbReference type="ARBA" id="ARBA00048988"/>
    </source>
</evidence>
<dbReference type="GO" id="GO:0006281">
    <property type="term" value="P:DNA repair"/>
    <property type="evidence" value="ECO:0007669"/>
    <property type="project" value="UniProtKB-UniRule"/>
</dbReference>
<evidence type="ECO:0000256" key="9">
    <source>
        <dbReference type="ARBA" id="ARBA00023172"/>
    </source>
</evidence>
<dbReference type="Gene3D" id="3.40.50.300">
    <property type="entry name" value="P-loop containing nucleotide triphosphate hydrolases"/>
    <property type="match status" value="2"/>
</dbReference>
<reference evidence="18" key="1">
    <citation type="submission" date="2023-05" db="EMBL/GenBank/DDBJ databases">
        <authorList>
            <person name="Zhang X."/>
        </authorList>
    </citation>
    <scope>NUCLEOTIDE SEQUENCE</scope>
    <source>
        <strain evidence="18">YF14B1</strain>
    </source>
</reference>
<dbReference type="InterPro" id="IPR045562">
    <property type="entry name" value="RecG_dom3_C"/>
</dbReference>
<dbReference type="CDD" id="cd17992">
    <property type="entry name" value="DEXHc_RecG"/>
    <property type="match status" value="1"/>
</dbReference>
<comment type="similarity">
    <text evidence="1 15">Belongs to the helicase family. RecG subfamily.</text>
</comment>
<dbReference type="RefSeq" id="WP_313977439.1">
    <property type="nucleotide sequence ID" value="NZ_JASJOS010000003.1"/>
</dbReference>
<keyword evidence="9 15" id="KW-0233">DNA recombination</keyword>
<evidence type="ECO:0000256" key="12">
    <source>
        <dbReference type="ARBA" id="ARBA00034617"/>
    </source>
</evidence>
<comment type="function">
    <text evidence="15">Plays a critical role in recombination and DNA repair. Helps process Holliday junction intermediates to mature products by catalyzing branch migration. Has replication fork regression activity, unwinds stalled or blocked replication forks to make a HJ that can be resolved. Has a DNA unwinding activity characteristic of a DNA helicase with 3'-5' polarity.</text>
</comment>
<sequence>MQTETIPSQNVRRSFFDTKIEFLKGVGPQKAAILNTELRIFTYGDVIQYYPFRHEDRTKFYTIREMYEGMPYVQIRGKVDYVEETGEGSKKRLIAYFVDSTGEIELLWFQGIQWQAKNLKVKQEYIVFGKPQFFNGKYSVLHPEMELYDPKAVQPSGGLQPVYNLTEKLRKKFVGSKQIAQMVRQVLDQASSHLRETLPEDIIQRRQLISKMEAMESIHFPKTVHALEQAKNRLKFEELFYIQLKLLKQKLIRKVEFPGQIFKNSPEGDTFLNVFYRKHIPFDLTDAQKKVIREIYRDMSSGKQMNRLLQGDVGSGKTIVAFICMLMAIDNGAQACMMAPTEILADQHYNGLKQFADMLGIRIGCLTGSTRAAARRDIHQQLQLGMMKILVGTHALLEDVVQFKNLGLAVIDEQHRFGVAQRARLWQKNDNTPPHVLVMTATPIPRTLAMTLYGDLDVSVIDQLPAGRKPIKTVHRYDAHRLRVFGFMREQLQLGRQVYIVYPLIEESEKMSYKNLMDGYESIARAFPEYQISIVHGSMNSGDKDYEMQRFLKHETHIMVATTVIEVGVNVPNASVMVIESAEKFGLAQLHQLRGRVGRGAEQSYCVLMTDYKLSKEARTRIETMVRTTDGFEISEVDLQLRGPGDLSGTQQSGVLDLLIADLAKDQYILQEARDAATKVLETDPDLSSPQNQPIRRHIESLRKEETNWSRIS</sequence>
<dbReference type="EC" id="5.6.2.4" evidence="13 15"/>
<name>A0AAE3QJC0_9BACT</name>
<keyword evidence="7 15" id="KW-0067">ATP-binding</keyword>
<organism evidence="18 19">
    <name type="scientific">Xanthocytophaga flava</name>
    <dbReference type="NCBI Taxonomy" id="3048013"/>
    <lineage>
        <taxon>Bacteria</taxon>
        <taxon>Pseudomonadati</taxon>
        <taxon>Bacteroidota</taxon>
        <taxon>Cytophagia</taxon>
        <taxon>Cytophagales</taxon>
        <taxon>Rhodocytophagaceae</taxon>
        <taxon>Xanthocytophaga</taxon>
    </lineage>
</organism>